<protein>
    <recommendedName>
        <fullName evidence="4">Lipoprotein</fullName>
    </recommendedName>
</protein>
<evidence type="ECO:0000313" key="3">
    <source>
        <dbReference type="Proteomes" id="UP001597374"/>
    </source>
</evidence>
<accession>A0ABW5CZI7</accession>
<keyword evidence="3" id="KW-1185">Reference proteome</keyword>
<dbReference type="EMBL" id="JBHUIM010000001">
    <property type="protein sequence ID" value="MFD2246753.1"/>
    <property type="molecule type" value="Genomic_DNA"/>
</dbReference>
<keyword evidence="1" id="KW-0732">Signal</keyword>
<gene>
    <name evidence="2" type="ORF">ACFSKP_10845</name>
</gene>
<comment type="caution">
    <text evidence="2">The sequence shown here is derived from an EMBL/GenBank/DDBJ whole genome shotgun (WGS) entry which is preliminary data.</text>
</comment>
<dbReference type="Proteomes" id="UP001597374">
    <property type="component" value="Unassembled WGS sequence"/>
</dbReference>
<organism evidence="2 3">
    <name type="scientific">Pontibacter ruber</name>
    <dbReference type="NCBI Taxonomy" id="1343895"/>
    <lineage>
        <taxon>Bacteria</taxon>
        <taxon>Pseudomonadati</taxon>
        <taxon>Bacteroidota</taxon>
        <taxon>Cytophagia</taxon>
        <taxon>Cytophagales</taxon>
        <taxon>Hymenobacteraceae</taxon>
        <taxon>Pontibacter</taxon>
    </lineage>
</organism>
<dbReference type="RefSeq" id="WP_250428531.1">
    <property type="nucleotide sequence ID" value="NZ_JALPRR010000001.1"/>
</dbReference>
<reference evidence="3" key="1">
    <citation type="journal article" date="2019" name="Int. J. Syst. Evol. Microbiol.">
        <title>The Global Catalogue of Microorganisms (GCM) 10K type strain sequencing project: providing services to taxonomists for standard genome sequencing and annotation.</title>
        <authorList>
            <consortium name="The Broad Institute Genomics Platform"/>
            <consortium name="The Broad Institute Genome Sequencing Center for Infectious Disease"/>
            <person name="Wu L."/>
            <person name="Ma J."/>
        </authorList>
    </citation>
    <scope>NUCLEOTIDE SEQUENCE [LARGE SCALE GENOMIC DNA]</scope>
    <source>
        <strain evidence="3">CGMCC 4.1782</strain>
    </source>
</reference>
<evidence type="ECO:0008006" key="4">
    <source>
        <dbReference type="Google" id="ProtNLM"/>
    </source>
</evidence>
<evidence type="ECO:0000313" key="2">
    <source>
        <dbReference type="EMBL" id="MFD2246753.1"/>
    </source>
</evidence>
<name>A0ABW5CZI7_9BACT</name>
<feature type="chain" id="PRO_5046204752" description="Lipoprotein" evidence="1">
    <location>
        <begin position="26"/>
        <end position="295"/>
    </location>
</feature>
<proteinExistence type="predicted"/>
<evidence type="ECO:0000256" key="1">
    <source>
        <dbReference type="SAM" id="SignalP"/>
    </source>
</evidence>
<sequence>MKQLLLLLSIVLKSALLLSCSQGEAKQEAKAAEPEAISQTTTPPAIKAHSELNREKLVSECEAYYDEWERLNAGKVDLFEKNILAKALANPGLPEQNRKFLLALKEYLRQPVTEQGKTLAPQQLLFPVFNLNEGELGVISFPQYDTKDETFTDISVERTMLNSHRIATTTDPHTETKLVYHKQVADSLFKHLNKTVYTFTDQKPVKAELQNFGSYTGECLEYYNYQLNPQPYSPSDRVMIGSKYNLELTYKNQPEIDKLHKAQSKPQCYDCPTSEEFTKTFASLKGVEGLYFPAK</sequence>
<feature type="signal peptide" evidence="1">
    <location>
        <begin position="1"/>
        <end position="25"/>
    </location>
</feature>